<accession>A0ABV6NRF4</accession>
<sequence>MIDRLGEADAAVSACLAAPLWSLDADELVGSLVGVHGLLRRLAALELSLVREVDGRDLGRAQGAASTAGWLRDRLRVAAGPARRLVSDASWLATGAADPTSGATARSGAADCGADAAGGVLHEAVTAGDVSVEQAKIIAAAVGGVRAEAGIDLADKALHTLLADARELEPSALRSCADRILQHVAPELAEEADRRALAAAEQRAERRRDLTLSTSPEGWVRLRGVLDAEAGSTLIAALDPLTKPNGPGDDRSPGQRRHDAMAEIARLALRTGELPDSGGEPAQIVVTTSFAALSAQVRVGGPLKRRPSNAGPSRPGRRAGNGPAPANAASEGSRHAANALPGAAMMLRGATAPPTTTLNRAAAADGLDASIVDAGLAPGALPTTPVQSAGSRHHLDRSRGRFGVGLLDSGLRLSAATVRRLACDAGILPAVLGGQGQVLDVGRQRRLFTGPLRRALVLRDRGCAFPGCDRPPRRCAGHHIQHWTDGGETALHNAVLLCGYHHRVVHRGEWTVRLAADGHPEFRPPHWVDPERRPRRNRHHLRC</sequence>
<evidence type="ECO:0000256" key="1">
    <source>
        <dbReference type="SAM" id="MobiDB-lite"/>
    </source>
</evidence>
<protein>
    <submittedName>
        <fullName evidence="3">DUF222 domain-containing protein</fullName>
    </submittedName>
</protein>
<feature type="compositionally biased region" description="Low complexity" evidence="1">
    <location>
        <begin position="309"/>
        <end position="330"/>
    </location>
</feature>
<feature type="region of interest" description="Disordered" evidence="1">
    <location>
        <begin position="297"/>
        <end position="335"/>
    </location>
</feature>
<feature type="domain" description="HNH nuclease" evidence="2">
    <location>
        <begin position="451"/>
        <end position="503"/>
    </location>
</feature>
<feature type="compositionally biased region" description="Basic and acidic residues" evidence="1">
    <location>
        <begin position="248"/>
        <end position="258"/>
    </location>
</feature>
<dbReference type="CDD" id="cd00085">
    <property type="entry name" value="HNHc"/>
    <property type="match status" value="1"/>
</dbReference>
<dbReference type="SMART" id="SM00507">
    <property type="entry name" value="HNHc"/>
    <property type="match status" value="1"/>
</dbReference>
<name>A0ABV6NRF4_9ACTN</name>
<dbReference type="EMBL" id="JBHLUE010000002">
    <property type="protein sequence ID" value="MFC0563355.1"/>
    <property type="molecule type" value="Genomic_DNA"/>
</dbReference>
<dbReference type="InterPro" id="IPR003615">
    <property type="entry name" value="HNH_nuc"/>
</dbReference>
<evidence type="ECO:0000313" key="4">
    <source>
        <dbReference type="Proteomes" id="UP001589894"/>
    </source>
</evidence>
<organism evidence="3 4">
    <name type="scientific">Plantactinospora siamensis</name>
    <dbReference type="NCBI Taxonomy" id="555372"/>
    <lineage>
        <taxon>Bacteria</taxon>
        <taxon>Bacillati</taxon>
        <taxon>Actinomycetota</taxon>
        <taxon>Actinomycetes</taxon>
        <taxon>Micromonosporales</taxon>
        <taxon>Micromonosporaceae</taxon>
        <taxon>Plantactinospora</taxon>
    </lineage>
</organism>
<reference evidence="3 4" key="1">
    <citation type="submission" date="2024-09" db="EMBL/GenBank/DDBJ databases">
        <authorList>
            <person name="Sun Q."/>
            <person name="Mori K."/>
        </authorList>
    </citation>
    <scope>NUCLEOTIDE SEQUENCE [LARGE SCALE GENOMIC DNA]</scope>
    <source>
        <strain evidence="3 4">TBRC 2205</strain>
    </source>
</reference>
<keyword evidence="4" id="KW-1185">Reference proteome</keyword>
<evidence type="ECO:0000313" key="3">
    <source>
        <dbReference type="EMBL" id="MFC0563355.1"/>
    </source>
</evidence>
<dbReference type="Pfam" id="PF02720">
    <property type="entry name" value="DUF222"/>
    <property type="match status" value="2"/>
</dbReference>
<proteinExistence type="predicted"/>
<dbReference type="InterPro" id="IPR003870">
    <property type="entry name" value="DUF222"/>
</dbReference>
<comment type="caution">
    <text evidence="3">The sequence shown here is derived from an EMBL/GenBank/DDBJ whole genome shotgun (WGS) entry which is preliminary data.</text>
</comment>
<gene>
    <name evidence="3" type="ORF">ACFFHU_04135</name>
</gene>
<evidence type="ECO:0000259" key="2">
    <source>
        <dbReference type="SMART" id="SM00507"/>
    </source>
</evidence>
<dbReference type="RefSeq" id="WP_377335782.1">
    <property type="nucleotide sequence ID" value="NZ_JBHLUE010000002.1"/>
</dbReference>
<dbReference type="Proteomes" id="UP001589894">
    <property type="component" value="Unassembled WGS sequence"/>
</dbReference>
<feature type="region of interest" description="Disordered" evidence="1">
    <location>
        <begin position="238"/>
        <end position="258"/>
    </location>
</feature>